<proteinExistence type="evidence at transcript level"/>
<name>Q9U5Q7_ENTCU</name>
<dbReference type="EMBL" id="AJ270219">
    <property type="protein sequence ID" value="CAB57246.1"/>
    <property type="molecule type" value="mRNA"/>
</dbReference>
<organism evidence="1">
    <name type="scientific">Entodinium caudatum</name>
    <name type="common">Ciliate</name>
    <dbReference type="NCBI Taxonomy" id="47911"/>
    <lineage>
        <taxon>Eukaryota</taxon>
        <taxon>Sar</taxon>
        <taxon>Alveolata</taxon>
        <taxon>Ciliophora</taxon>
        <taxon>Intramacronucleata</taxon>
        <taxon>Litostomatea</taxon>
        <taxon>Trichostomatia</taxon>
        <taxon>Entodiniomorphida</taxon>
        <taxon>Ophryoscolecidae</taxon>
        <taxon>Entodinium</taxon>
    </lineage>
</organism>
<reference evidence="1" key="1">
    <citation type="submission" date="1999-09" db="EMBL/GenBank/DDBJ databases">
        <title>cDNA isolated from an Entodinium caudatum phage expression cDNA library.</title>
        <authorList>
            <person name="Eschenlauer S.C."/>
            <person name="McEwan N.R."/>
            <person name="Wallace R.J."/>
            <person name="Newbold C.J."/>
        </authorList>
    </citation>
    <scope>NUCLEOTIDE SEQUENCE</scope>
</reference>
<feature type="non-terminal residue" evidence="1">
    <location>
        <position position="167"/>
    </location>
</feature>
<feature type="non-terminal residue" evidence="1">
    <location>
        <position position="1"/>
    </location>
</feature>
<evidence type="ECO:0000313" key="1">
    <source>
        <dbReference type="EMBL" id="CAB57246.1"/>
    </source>
</evidence>
<accession>Q9U5Q7</accession>
<sequence>LISDVTNEEEFKSPPVYFMDSYVEDDNSKENLYQLISLAKLIRQPIEDIRNNCDVRFKKEEPETDERYKDVYEGDEIVTYIETYQRTKFTDYNDKVTHSDWKFINRRFYTSRQIPRKEKKDGSSKEYFDIIKQVKDIKSKDNNKGKIRTGNGDYKEGICKKSIFFDF</sequence>
<dbReference type="AlphaFoldDB" id="Q9U5Q7"/>
<protein>
    <submittedName>
        <fullName evidence="1">Uncharacterized protein</fullName>
    </submittedName>
</protein>